<feature type="compositionally biased region" description="Polar residues" evidence="1">
    <location>
        <begin position="101"/>
        <end position="111"/>
    </location>
</feature>
<evidence type="ECO:0000313" key="2">
    <source>
        <dbReference type="EMBL" id="KAK6225210.1"/>
    </source>
</evidence>
<comment type="caution">
    <text evidence="2">The sequence shown here is derived from an EMBL/GenBank/DDBJ whole genome shotgun (WGS) entry which is preliminary data.</text>
</comment>
<sequence length="278" mass="29390">MSGTSQTEAHSSDPKPLLCSALLLGFDIGSLHPQTTTFHQPQTLRVLEMRICFSSAVMSGLSLALFLAATAADHRAQTAPSHDVTPAPDPAFALHRPPRARQQSDPTSSDGRTGFIAWYSQSDRWVSATCPSHDYFAADDKFGVCCPRDSPYCDVATSCGGPSANYAVGPSGQADCGPRNTCDTITMLPTHGSTDARRIIFCIAVSEAYVLPKTWYRVTSPLSTAESTATVTVSAIVTTAVQTGGHTGGQPAGPLRSPPARVALVIVAIVLFFRMMAS</sequence>
<evidence type="ECO:0000313" key="3">
    <source>
        <dbReference type="Proteomes" id="UP001327957"/>
    </source>
</evidence>
<dbReference type="EMBL" id="JASAOK010000002">
    <property type="protein sequence ID" value="KAK6225210.1"/>
    <property type="molecule type" value="Genomic_DNA"/>
</dbReference>
<accession>A0AAV9TQ47</accession>
<protein>
    <submittedName>
        <fullName evidence="2">Uncharacterized protein</fullName>
    </submittedName>
</protein>
<name>A0AAV9TQ47_9PEZI</name>
<evidence type="ECO:0000256" key="1">
    <source>
        <dbReference type="SAM" id="MobiDB-lite"/>
    </source>
</evidence>
<gene>
    <name evidence="2" type="ORF">QIS74_01257</name>
</gene>
<organism evidence="2 3">
    <name type="scientific">Colletotrichum tabaci</name>
    <dbReference type="NCBI Taxonomy" id="1209068"/>
    <lineage>
        <taxon>Eukaryota</taxon>
        <taxon>Fungi</taxon>
        <taxon>Dikarya</taxon>
        <taxon>Ascomycota</taxon>
        <taxon>Pezizomycotina</taxon>
        <taxon>Sordariomycetes</taxon>
        <taxon>Hypocreomycetidae</taxon>
        <taxon>Glomerellales</taxon>
        <taxon>Glomerellaceae</taxon>
        <taxon>Colletotrichum</taxon>
        <taxon>Colletotrichum destructivum species complex</taxon>
    </lineage>
</organism>
<reference evidence="2 3" key="1">
    <citation type="submission" date="2023-04" db="EMBL/GenBank/DDBJ databases">
        <title>Colletotrichum tabacum stain YC1 causing leaf anthracnose on Nicotiana tabacum(L.) cv.</title>
        <authorList>
            <person name="Ji Z."/>
            <person name="Wang M."/>
            <person name="Zhang J."/>
            <person name="Wang N."/>
            <person name="Zhou Z."/>
        </authorList>
    </citation>
    <scope>NUCLEOTIDE SEQUENCE [LARGE SCALE GENOMIC DNA]</scope>
    <source>
        <strain evidence="2 3">YC1</strain>
    </source>
</reference>
<proteinExistence type="predicted"/>
<feature type="region of interest" description="Disordered" evidence="1">
    <location>
        <begin position="77"/>
        <end position="112"/>
    </location>
</feature>
<dbReference type="AlphaFoldDB" id="A0AAV9TQ47"/>
<dbReference type="Proteomes" id="UP001327957">
    <property type="component" value="Unassembled WGS sequence"/>
</dbReference>
<keyword evidence="3" id="KW-1185">Reference proteome</keyword>